<comment type="pathway">
    <text evidence="1">Protein modification; protein ubiquitination.</text>
</comment>
<dbReference type="PROSITE" id="PS00678">
    <property type="entry name" value="WD_REPEATS_1"/>
    <property type="match status" value="1"/>
</dbReference>
<evidence type="ECO:0000256" key="5">
    <source>
        <dbReference type="ARBA" id="ARBA00038344"/>
    </source>
</evidence>
<dbReference type="Proteomes" id="UP000015453">
    <property type="component" value="Unassembled WGS sequence"/>
</dbReference>
<keyword evidence="9" id="KW-1185">Reference proteome</keyword>
<dbReference type="SUPFAM" id="SSF50978">
    <property type="entry name" value="WD40 repeat-like"/>
    <property type="match status" value="1"/>
</dbReference>
<name>S8DNY1_9LAMI</name>
<dbReference type="SMART" id="SM00320">
    <property type="entry name" value="WD40"/>
    <property type="match status" value="2"/>
</dbReference>
<keyword evidence="2 6" id="KW-0853">WD repeat</keyword>
<protein>
    <submittedName>
        <fullName evidence="8">Uncharacterized protein</fullName>
    </submittedName>
</protein>
<sequence length="156" mass="17063">HGISSLSQDANGVFISASCMDHSIYVYNILELDKGPMQTFFGCGIGTFFVKSAMSPDGCHVLSGSSDGNGYVREVNKPHLPAVSLKGHAGEVTAVDWCPSEIGKVATCSDDYTVCLWNVEKKSWCYSSTSTRRRKRAAVRTPESVQKKRASFEEEE</sequence>
<dbReference type="PROSITE" id="PS50294">
    <property type="entry name" value="WD_REPEATS_REGION"/>
    <property type="match status" value="1"/>
</dbReference>
<dbReference type="Pfam" id="PF00400">
    <property type="entry name" value="WD40"/>
    <property type="match status" value="3"/>
</dbReference>
<evidence type="ECO:0000256" key="4">
    <source>
        <dbReference type="ARBA" id="ARBA00022786"/>
    </source>
</evidence>
<feature type="non-terminal residue" evidence="8">
    <location>
        <position position="156"/>
    </location>
</feature>
<dbReference type="InterPro" id="IPR001680">
    <property type="entry name" value="WD40_rpt"/>
</dbReference>
<comment type="similarity">
    <text evidence="5">Belongs to the WD repeat cdt2 family.</text>
</comment>
<keyword evidence="3" id="KW-0677">Repeat</keyword>
<evidence type="ECO:0000256" key="7">
    <source>
        <dbReference type="SAM" id="MobiDB-lite"/>
    </source>
</evidence>
<organism evidence="8 9">
    <name type="scientific">Genlisea aurea</name>
    <dbReference type="NCBI Taxonomy" id="192259"/>
    <lineage>
        <taxon>Eukaryota</taxon>
        <taxon>Viridiplantae</taxon>
        <taxon>Streptophyta</taxon>
        <taxon>Embryophyta</taxon>
        <taxon>Tracheophyta</taxon>
        <taxon>Spermatophyta</taxon>
        <taxon>Magnoliopsida</taxon>
        <taxon>eudicotyledons</taxon>
        <taxon>Gunneridae</taxon>
        <taxon>Pentapetalae</taxon>
        <taxon>asterids</taxon>
        <taxon>lamiids</taxon>
        <taxon>Lamiales</taxon>
        <taxon>Lentibulariaceae</taxon>
        <taxon>Genlisea</taxon>
    </lineage>
</organism>
<dbReference type="PANTHER" id="PTHR22852">
    <property type="entry name" value="LETHAL 2 DENTICLELESS PROTEIN RETINOIC ACID-REGULATED NUCLEAR MATRIX-ASSOCIATED PROTEIN"/>
    <property type="match status" value="1"/>
</dbReference>
<dbReference type="InterPro" id="IPR051865">
    <property type="entry name" value="WD-repeat_CDT2_adapter"/>
</dbReference>
<dbReference type="InterPro" id="IPR015943">
    <property type="entry name" value="WD40/YVTN_repeat-like_dom_sf"/>
</dbReference>
<proteinExistence type="inferred from homology"/>
<dbReference type="PROSITE" id="PS50082">
    <property type="entry name" value="WD_REPEATS_2"/>
    <property type="match status" value="1"/>
</dbReference>
<accession>S8DNY1</accession>
<evidence type="ECO:0000256" key="6">
    <source>
        <dbReference type="PROSITE-ProRule" id="PRU00221"/>
    </source>
</evidence>
<dbReference type="AlphaFoldDB" id="S8DNY1"/>
<reference evidence="8 9" key="1">
    <citation type="journal article" date="2013" name="BMC Genomics">
        <title>The miniature genome of a carnivorous plant Genlisea aurea contains a low number of genes and short non-coding sequences.</title>
        <authorList>
            <person name="Leushkin E.V."/>
            <person name="Sutormin R.A."/>
            <person name="Nabieva E.R."/>
            <person name="Penin A.A."/>
            <person name="Kondrashov A.S."/>
            <person name="Logacheva M.D."/>
        </authorList>
    </citation>
    <scope>NUCLEOTIDE SEQUENCE [LARGE SCALE GENOMIC DNA]</scope>
</reference>
<dbReference type="EMBL" id="AUSU01006884">
    <property type="protein sequence ID" value="EPS61392.1"/>
    <property type="molecule type" value="Genomic_DNA"/>
</dbReference>
<dbReference type="PANTHER" id="PTHR22852:SF0">
    <property type="entry name" value="DENTICLELESS PROTEIN HOMOLOG"/>
    <property type="match status" value="1"/>
</dbReference>
<evidence type="ECO:0000313" key="9">
    <source>
        <dbReference type="Proteomes" id="UP000015453"/>
    </source>
</evidence>
<feature type="repeat" description="WD" evidence="6">
    <location>
        <begin position="85"/>
        <end position="120"/>
    </location>
</feature>
<dbReference type="Gene3D" id="2.130.10.10">
    <property type="entry name" value="YVTN repeat-like/Quinoprotein amine dehydrogenase"/>
    <property type="match status" value="1"/>
</dbReference>
<dbReference type="GO" id="GO:0043161">
    <property type="term" value="P:proteasome-mediated ubiquitin-dependent protein catabolic process"/>
    <property type="evidence" value="ECO:0007669"/>
    <property type="project" value="TreeGrafter"/>
</dbReference>
<comment type="caution">
    <text evidence="8">The sequence shown here is derived from an EMBL/GenBank/DDBJ whole genome shotgun (WGS) entry which is preliminary data.</text>
</comment>
<feature type="non-terminal residue" evidence="8">
    <location>
        <position position="1"/>
    </location>
</feature>
<gene>
    <name evidence="8" type="ORF">M569_13405</name>
</gene>
<dbReference type="GO" id="GO:0005634">
    <property type="term" value="C:nucleus"/>
    <property type="evidence" value="ECO:0007669"/>
    <property type="project" value="TreeGrafter"/>
</dbReference>
<evidence type="ECO:0000256" key="2">
    <source>
        <dbReference type="ARBA" id="ARBA00022574"/>
    </source>
</evidence>
<dbReference type="OrthoDB" id="2096344at2759"/>
<evidence type="ECO:0000256" key="1">
    <source>
        <dbReference type="ARBA" id="ARBA00004906"/>
    </source>
</evidence>
<evidence type="ECO:0000313" key="8">
    <source>
        <dbReference type="EMBL" id="EPS61392.1"/>
    </source>
</evidence>
<feature type="region of interest" description="Disordered" evidence="7">
    <location>
        <begin position="130"/>
        <end position="156"/>
    </location>
</feature>
<keyword evidence="4" id="KW-0833">Ubl conjugation pathway</keyword>
<dbReference type="GO" id="GO:0030674">
    <property type="term" value="F:protein-macromolecule adaptor activity"/>
    <property type="evidence" value="ECO:0007669"/>
    <property type="project" value="TreeGrafter"/>
</dbReference>
<dbReference type="InterPro" id="IPR019775">
    <property type="entry name" value="WD40_repeat_CS"/>
</dbReference>
<evidence type="ECO:0000256" key="3">
    <source>
        <dbReference type="ARBA" id="ARBA00022737"/>
    </source>
</evidence>
<dbReference type="InterPro" id="IPR036322">
    <property type="entry name" value="WD40_repeat_dom_sf"/>
</dbReference>